<dbReference type="SUPFAM" id="SSF52540">
    <property type="entry name" value="P-loop containing nucleoside triphosphate hydrolases"/>
    <property type="match status" value="1"/>
</dbReference>
<dbReference type="CDD" id="cd00030">
    <property type="entry name" value="C2"/>
    <property type="match status" value="1"/>
</dbReference>
<organism evidence="5 6">
    <name type="scientific">Athelia psychrophila</name>
    <dbReference type="NCBI Taxonomy" id="1759441"/>
    <lineage>
        <taxon>Eukaryota</taxon>
        <taxon>Fungi</taxon>
        <taxon>Dikarya</taxon>
        <taxon>Basidiomycota</taxon>
        <taxon>Agaricomycotina</taxon>
        <taxon>Agaricomycetes</taxon>
        <taxon>Agaricomycetidae</taxon>
        <taxon>Atheliales</taxon>
        <taxon>Atheliaceae</taxon>
        <taxon>Athelia</taxon>
    </lineage>
</organism>
<reference evidence="5 6" key="1">
    <citation type="journal article" date="2016" name="Mol. Biol. Evol.">
        <title>Comparative Genomics of Early-Diverging Mushroom-Forming Fungi Provides Insights into the Origins of Lignocellulose Decay Capabilities.</title>
        <authorList>
            <person name="Nagy L.G."/>
            <person name="Riley R."/>
            <person name="Tritt A."/>
            <person name="Adam C."/>
            <person name="Daum C."/>
            <person name="Floudas D."/>
            <person name="Sun H."/>
            <person name="Yadav J.S."/>
            <person name="Pangilinan J."/>
            <person name="Larsson K.H."/>
            <person name="Matsuura K."/>
            <person name="Barry K."/>
            <person name="Labutti K."/>
            <person name="Kuo R."/>
            <person name="Ohm R.A."/>
            <person name="Bhattacharya S.S."/>
            <person name="Shirouzu T."/>
            <person name="Yoshinaga Y."/>
            <person name="Martin F.M."/>
            <person name="Grigoriev I.V."/>
            <person name="Hibbett D.S."/>
        </authorList>
    </citation>
    <scope>NUCLEOTIDE SEQUENCE [LARGE SCALE GENOMIC DNA]</scope>
    <source>
        <strain evidence="5 6">CBS 109695</strain>
    </source>
</reference>
<dbReference type="SUPFAM" id="SSF50978">
    <property type="entry name" value="WD40 repeat-like"/>
    <property type="match status" value="1"/>
</dbReference>
<dbReference type="Pfam" id="PF00168">
    <property type="entry name" value="C2"/>
    <property type="match status" value="1"/>
</dbReference>
<dbReference type="InterPro" id="IPR050505">
    <property type="entry name" value="WDR55/POC1"/>
</dbReference>
<name>A0A165YHC0_9AGAM</name>
<dbReference type="InterPro" id="IPR056884">
    <property type="entry name" value="NPHP3-like_N"/>
</dbReference>
<dbReference type="InterPro" id="IPR019775">
    <property type="entry name" value="WD40_repeat_CS"/>
</dbReference>
<sequence length="1297" mass="143836">MSSQSLSVTYTLQIISANDLPVRRLKLLGERNVFVKATVEDRSVQTKMCKCTSSPEWNETFQIDACKRSSVMLLQLSCSTRGTSLNCASEISISDLLQRCLNKEDAELDLRGMKSGLQGRIKIRLSLLNNKSLIGCVDDLLSVTTPPAMVAQSIASVLDRLDFFMQIAGEAAKVHPYAKLAWDVLSVAHKVIVAQVEIDKNVADLANTMEDVYSFVSVIEEVPSKIQLLEDIIQRIFTQTAECAIFIQEYNGHGFAGRLLRENMGASTPANVTRLAQSLITLRSHFDTCMLVQIATVSFRTQTVVDIIQVNQALSMLGSSGVGLAKAKVKGCLPGTRRDVIDEIHEWALQPSKGDSSNVLWVYGVAGIGKSAVAATVATHFFKMGRLGAFVSFDRGSPKQSQPDTVVEALARQIANFDGRFTELIVKVINDRTTDAVLEAPLSKQFDRLIVKTLASIPDIRGEGPIVIVLDSLDACGQPDDRKDLLEVLVDQMKSLPPNFRFIITSRPVNDIREAFTRPGLHPHMKSRELRSSSHSDIYAYFRFRMEITRCKNEDLREEWPGPTAIAELTARAFGFFAWAVNISDFVEKYRPAERLSLVLHPSISTIYEPNPPLDELYRAALNSAGDWEGPDFVSDFRAIMGTIIKSAIEISPTAIDRPFPRPTAGPILRGLGSVLTHVPVVRVLHPSFLDFLSSYQRCGCENWYFEPGLTRGSADPATLCLQRMNVGLNYYGDAGNMTLPSRIATKVLSEELAYACQSWAYHIHPNETLEPLAMEMLVAFLRTHLLRWVEAMSSLKKSEEIVPMLQRIAAWFEEQTFEEKSLKNLVIEAMKISRHVYLQRMNAGLKRNICNMTLSATLSAHPTAEVLPEELAYACQSWVDHVCPNGTFEPSVMEMLGVFLRTHLLHWFEAMSLLKKSKEIVPMLQQLAKSLEESTFEDNTLEDKCIKNLVIEAINFACKFAADIAEHPLYVYYTALPLLPSHSMLYQLFHDSLADPSVLIMPSAHWIRCMAFSTNGRQLVTGSFNRATVWDTATGEVLLKMAGMDVIEFYISAVFSYDGSRIACGTDKSNVYVWDSVSGAKVIGPLRHSGHRQDVNAVALSTAGERLLSGCTDGEVILWNIMFPKGNRTIRIKHHPGCGIGKRLVSVAISPDGSQIASCSQQGDVYVWDSQTGGIMWSAQEPLGSGLWSSVSFLSSNTGAFLLAQTKERTQARDTCTGDLCSLPDSLAGVVGLTRGDFMVNRLIKRIEKHYPTRHSRSFPSPQWAAQGEYFAFSAAYADQCHVVHIPKAVTVLLPE</sequence>
<evidence type="ECO:0000256" key="2">
    <source>
        <dbReference type="ARBA" id="ARBA00022737"/>
    </source>
</evidence>
<feature type="repeat" description="WD" evidence="3">
    <location>
        <begin position="1145"/>
        <end position="1179"/>
    </location>
</feature>
<dbReference type="Proteomes" id="UP000076532">
    <property type="component" value="Unassembled WGS sequence"/>
</dbReference>
<dbReference type="EMBL" id="KV417697">
    <property type="protein sequence ID" value="KZP09559.1"/>
    <property type="molecule type" value="Genomic_DNA"/>
</dbReference>
<dbReference type="InterPro" id="IPR001680">
    <property type="entry name" value="WD40_rpt"/>
</dbReference>
<dbReference type="SMART" id="SM00239">
    <property type="entry name" value="C2"/>
    <property type="match status" value="1"/>
</dbReference>
<dbReference type="InterPro" id="IPR015943">
    <property type="entry name" value="WD40/YVTN_repeat-like_dom_sf"/>
</dbReference>
<dbReference type="InterPro" id="IPR035892">
    <property type="entry name" value="C2_domain_sf"/>
</dbReference>
<proteinExistence type="predicted"/>
<dbReference type="Gene3D" id="2.130.10.10">
    <property type="entry name" value="YVTN repeat-like/Quinoprotein amine dehydrogenase"/>
    <property type="match status" value="2"/>
</dbReference>
<evidence type="ECO:0000313" key="5">
    <source>
        <dbReference type="EMBL" id="KZP09559.1"/>
    </source>
</evidence>
<evidence type="ECO:0000256" key="3">
    <source>
        <dbReference type="PROSITE-ProRule" id="PRU00221"/>
    </source>
</evidence>
<dbReference type="STRING" id="436010.A0A165YHC0"/>
<dbReference type="PANTHER" id="PTHR44019">
    <property type="entry name" value="WD REPEAT-CONTAINING PROTEIN 55"/>
    <property type="match status" value="1"/>
</dbReference>
<dbReference type="Gene3D" id="2.60.40.150">
    <property type="entry name" value="C2 domain"/>
    <property type="match status" value="1"/>
</dbReference>
<accession>A0A165YHC0</accession>
<dbReference type="InterPro" id="IPR000008">
    <property type="entry name" value="C2_dom"/>
</dbReference>
<feature type="domain" description="C2" evidence="4">
    <location>
        <begin position="1"/>
        <end position="110"/>
    </location>
</feature>
<dbReference type="PROSITE" id="PS50294">
    <property type="entry name" value="WD_REPEATS_REGION"/>
    <property type="match status" value="1"/>
</dbReference>
<dbReference type="Gene3D" id="3.40.50.300">
    <property type="entry name" value="P-loop containing nucleotide triphosphate hydrolases"/>
    <property type="match status" value="1"/>
</dbReference>
<evidence type="ECO:0000259" key="4">
    <source>
        <dbReference type="PROSITE" id="PS50004"/>
    </source>
</evidence>
<dbReference type="OrthoDB" id="163438at2759"/>
<dbReference type="SMART" id="SM00320">
    <property type="entry name" value="WD40"/>
    <property type="match status" value="4"/>
</dbReference>
<evidence type="ECO:0000313" key="6">
    <source>
        <dbReference type="Proteomes" id="UP000076532"/>
    </source>
</evidence>
<gene>
    <name evidence="5" type="ORF">FIBSPDRAFT_1051773</name>
</gene>
<evidence type="ECO:0000256" key="1">
    <source>
        <dbReference type="ARBA" id="ARBA00022574"/>
    </source>
</evidence>
<dbReference type="PROSITE" id="PS00678">
    <property type="entry name" value="WD_REPEATS_1"/>
    <property type="match status" value="1"/>
</dbReference>
<keyword evidence="6" id="KW-1185">Reference proteome</keyword>
<dbReference type="Pfam" id="PF00400">
    <property type="entry name" value="WD40"/>
    <property type="match status" value="3"/>
</dbReference>
<feature type="repeat" description="WD" evidence="3">
    <location>
        <begin position="1089"/>
        <end position="1122"/>
    </location>
</feature>
<protein>
    <recommendedName>
        <fullName evidence="4">C2 domain-containing protein</fullName>
    </recommendedName>
</protein>
<dbReference type="PANTHER" id="PTHR44019:SF8">
    <property type="entry name" value="POC1 CENTRIOLAR PROTEIN HOMOLOG"/>
    <property type="match status" value="1"/>
</dbReference>
<dbReference type="Pfam" id="PF24883">
    <property type="entry name" value="NPHP3_N"/>
    <property type="match status" value="1"/>
</dbReference>
<dbReference type="InterPro" id="IPR027417">
    <property type="entry name" value="P-loop_NTPase"/>
</dbReference>
<keyword evidence="1 3" id="KW-0853">WD repeat</keyword>
<dbReference type="InterPro" id="IPR036322">
    <property type="entry name" value="WD40_repeat_dom_sf"/>
</dbReference>
<dbReference type="PROSITE" id="PS50082">
    <property type="entry name" value="WD_REPEATS_2"/>
    <property type="match status" value="2"/>
</dbReference>
<dbReference type="SUPFAM" id="SSF49562">
    <property type="entry name" value="C2 domain (Calcium/lipid-binding domain, CaLB)"/>
    <property type="match status" value="1"/>
</dbReference>
<dbReference type="PROSITE" id="PS50004">
    <property type="entry name" value="C2"/>
    <property type="match status" value="1"/>
</dbReference>
<keyword evidence="2" id="KW-0677">Repeat</keyword>